<dbReference type="Pfam" id="PF14223">
    <property type="entry name" value="Retrotran_gag_2"/>
    <property type="match status" value="1"/>
</dbReference>
<reference evidence="2 3" key="1">
    <citation type="submission" date="2014-04" db="EMBL/GenBank/DDBJ databases">
        <authorList>
            <consortium name="DOE Joint Genome Institute"/>
            <person name="Kuo A."/>
            <person name="Tarkka M."/>
            <person name="Buscot F."/>
            <person name="Kohler A."/>
            <person name="Nagy L.G."/>
            <person name="Floudas D."/>
            <person name="Copeland A."/>
            <person name="Barry K.W."/>
            <person name="Cichocki N."/>
            <person name="Veneault-Fourrey C."/>
            <person name="LaButti K."/>
            <person name="Lindquist E.A."/>
            <person name="Lipzen A."/>
            <person name="Lundell T."/>
            <person name="Morin E."/>
            <person name="Murat C."/>
            <person name="Sun H."/>
            <person name="Tunlid A."/>
            <person name="Henrissat B."/>
            <person name="Grigoriev I.V."/>
            <person name="Hibbett D.S."/>
            <person name="Martin F."/>
            <person name="Nordberg H.P."/>
            <person name="Cantor M.N."/>
            <person name="Hua S.X."/>
        </authorList>
    </citation>
    <scope>NUCLEOTIDE SEQUENCE [LARGE SCALE GENOMIC DNA]</scope>
    <source>
        <strain evidence="2 3">F 1598</strain>
    </source>
</reference>
<dbReference type="InParanoid" id="A0A0C3BNZ2"/>
<name>A0A0C3BNZ2_PILCF</name>
<dbReference type="HOGENOM" id="CLU_072872_0_0_1"/>
<feature type="region of interest" description="Disordered" evidence="1">
    <location>
        <begin position="223"/>
        <end position="301"/>
    </location>
</feature>
<dbReference type="OrthoDB" id="3015170at2759"/>
<protein>
    <recommendedName>
        <fullName evidence="4">CCHC-type domain-containing protein</fullName>
    </recommendedName>
</protein>
<dbReference type="STRING" id="765440.A0A0C3BNZ2"/>
<gene>
    <name evidence="2" type="ORF">PILCRDRAFT_10704</name>
</gene>
<feature type="compositionally biased region" description="Basic residues" evidence="1">
    <location>
        <begin position="235"/>
        <end position="244"/>
    </location>
</feature>
<sequence length="331" mass="36603">MSNLMFNSNSDSTNLAVPKLRDDGSNWSDYEPRIQKAMGSKGLWRHIQGTAIAPKPYAIVNGIPVLPDGKSEATEEQVEAKETRIIKFDKREYLAQHVILSTTSTRLGAKIKDMKSAKEMWDAIKVDATTKSTLYLLDAEDQLASMKLSDSDDPKTHLAELKQHFQLMLQHHNNLIQMGSTLSDSRFNTIIIAVLGTSSSKKMKADDLIAFFIEEAQHHVINNERTKSAESALAAHRKKGKKGKGGQGKKPEKSESDELCDNCNRPGHTKPNCWSKGGGKEGQGPRQKKSKKGEKKDETAAVAEVKDEELFAFTCTSDYMAVAEALQVPKS</sequence>
<evidence type="ECO:0000313" key="2">
    <source>
        <dbReference type="EMBL" id="KIM79042.1"/>
    </source>
</evidence>
<reference evidence="3" key="2">
    <citation type="submission" date="2015-01" db="EMBL/GenBank/DDBJ databases">
        <title>Evolutionary Origins and Diversification of the Mycorrhizal Mutualists.</title>
        <authorList>
            <consortium name="DOE Joint Genome Institute"/>
            <consortium name="Mycorrhizal Genomics Consortium"/>
            <person name="Kohler A."/>
            <person name="Kuo A."/>
            <person name="Nagy L.G."/>
            <person name="Floudas D."/>
            <person name="Copeland A."/>
            <person name="Barry K.W."/>
            <person name="Cichocki N."/>
            <person name="Veneault-Fourrey C."/>
            <person name="LaButti K."/>
            <person name="Lindquist E.A."/>
            <person name="Lipzen A."/>
            <person name="Lundell T."/>
            <person name="Morin E."/>
            <person name="Murat C."/>
            <person name="Riley R."/>
            <person name="Ohm R."/>
            <person name="Sun H."/>
            <person name="Tunlid A."/>
            <person name="Henrissat B."/>
            <person name="Grigoriev I.V."/>
            <person name="Hibbett D.S."/>
            <person name="Martin F."/>
        </authorList>
    </citation>
    <scope>NUCLEOTIDE SEQUENCE [LARGE SCALE GENOMIC DNA]</scope>
    <source>
        <strain evidence="3">F 1598</strain>
    </source>
</reference>
<evidence type="ECO:0000313" key="3">
    <source>
        <dbReference type="Proteomes" id="UP000054166"/>
    </source>
</evidence>
<proteinExistence type="predicted"/>
<feature type="compositionally biased region" description="Polar residues" evidence="1">
    <location>
        <begin position="1"/>
        <end position="15"/>
    </location>
</feature>
<keyword evidence="3" id="KW-1185">Reference proteome</keyword>
<organism evidence="2 3">
    <name type="scientific">Piloderma croceum (strain F 1598)</name>
    <dbReference type="NCBI Taxonomy" id="765440"/>
    <lineage>
        <taxon>Eukaryota</taxon>
        <taxon>Fungi</taxon>
        <taxon>Dikarya</taxon>
        <taxon>Basidiomycota</taxon>
        <taxon>Agaricomycotina</taxon>
        <taxon>Agaricomycetes</taxon>
        <taxon>Agaricomycetidae</taxon>
        <taxon>Atheliales</taxon>
        <taxon>Atheliaceae</taxon>
        <taxon>Piloderma</taxon>
    </lineage>
</organism>
<dbReference type="EMBL" id="KN833012">
    <property type="protein sequence ID" value="KIM79042.1"/>
    <property type="molecule type" value="Genomic_DNA"/>
</dbReference>
<feature type="region of interest" description="Disordered" evidence="1">
    <location>
        <begin position="1"/>
        <end position="22"/>
    </location>
</feature>
<evidence type="ECO:0000256" key="1">
    <source>
        <dbReference type="SAM" id="MobiDB-lite"/>
    </source>
</evidence>
<evidence type="ECO:0008006" key="4">
    <source>
        <dbReference type="Google" id="ProtNLM"/>
    </source>
</evidence>
<dbReference type="AlphaFoldDB" id="A0A0C3BNZ2"/>
<accession>A0A0C3BNZ2</accession>
<dbReference type="Proteomes" id="UP000054166">
    <property type="component" value="Unassembled WGS sequence"/>
</dbReference>